<dbReference type="GO" id="GO:0016747">
    <property type="term" value="F:acyltransferase activity, transferring groups other than amino-acyl groups"/>
    <property type="evidence" value="ECO:0007669"/>
    <property type="project" value="InterPro"/>
</dbReference>
<comment type="caution">
    <text evidence="2">The sequence shown here is derived from an EMBL/GenBank/DDBJ whole genome shotgun (WGS) entry which is preliminary data.</text>
</comment>
<reference evidence="2" key="1">
    <citation type="submission" date="2022-07" db="EMBL/GenBank/DDBJ databases">
        <authorList>
            <person name="Otstavnykh N."/>
            <person name="Isaeva M."/>
            <person name="Bystritskaya E."/>
        </authorList>
    </citation>
    <scope>NUCLEOTIDE SEQUENCE</scope>
    <source>
        <strain evidence="2">KCTC 52189</strain>
    </source>
</reference>
<dbReference type="PANTHER" id="PTHR43792">
    <property type="entry name" value="GNAT FAMILY, PUTATIVE (AFU_ORTHOLOGUE AFUA_3G00765)-RELATED-RELATED"/>
    <property type="match status" value="1"/>
</dbReference>
<evidence type="ECO:0000313" key="2">
    <source>
        <dbReference type="EMBL" id="MDQ2090684.1"/>
    </source>
</evidence>
<evidence type="ECO:0000313" key="3">
    <source>
        <dbReference type="Proteomes" id="UP001226762"/>
    </source>
</evidence>
<dbReference type="Proteomes" id="UP001226762">
    <property type="component" value="Unassembled WGS sequence"/>
</dbReference>
<keyword evidence="3" id="KW-1185">Reference proteome</keyword>
<dbReference type="SUPFAM" id="SSF55729">
    <property type="entry name" value="Acyl-CoA N-acyltransferases (Nat)"/>
    <property type="match status" value="1"/>
</dbReference>
<dbReference type="PANTHER" id="PTHR43792:SF1">
    <property type="entry name" value="N-ACETYLTRANSFERASE DOMAIN-CONTAINING PROTEIN"/>
    <property type="match status" value="1"/>
</dbReference>
<dbReference type="InterPro" id="IPR051531">
    <property type="entry name" value="N-acetyltransferase"/>
</dbReference>
<dbReference type="EMBL" id="JANHAX010000003">
    <property type="protein sequence ID" value="MDQ2090684.1"/>
    <property type="molecule type" value="Genomic_DNA"/>
</dbReference>
<sequence length="209" mass="23691">MMDTGSFSIHTENIPTLETRRLILRGPEAEDYPDFKATFSSYRSRFMGGPLNSYEAWMLYAAEIGHWNIRGYGMWMIHLKDTGETVGMTGGWMPAKWPEREIAWIIWPDKGGHGYALEATHAARNYFYYSQGWEGAVSYIDPKNLDSIRLAERLGAKKDPDAATIDGSDAVYRHPSPEALKGTQLEHGIEMEIAHYADPLFKPKGWAID</sequence>
<dbReference type="AlphaFoldDB" id="A0AAE3WDG3"/>
<reference evidence="2" key="2">
    <citation type="submission" date="2023-02" db="EMBL/GenBank/DDBJ databases">
        <title>'Rhodoalgimonas zhirmunskyi' gen. nov., isolated from a red alga.</title>
        <authorList>
            <person name="Nedashkovskaya O.I."/>
            <person name="Otstavnykh N.Y."/>
            <person name="Bystritskaya E.P."/>
            <person name="Balabanova L.A."/>
            <person name="Isaeva M.P."/>
        </authorList>
    </citation>
    <scope>NUCLEOTIDE SEQUENCE</scope>
    <source>
        <strain evidence="2">KCTC 52189</strain>
    </source>
</reference>
<name>A0AAE3WDG3_9RHOB</name>
<protein>
    <submittedName>
        <fullName evidence="2">GNAT family N-acetyltransferase</fullName>
    </submittedName>
</protein>
<dbReference type="InterPro" id="IPR000182">
    <property type="entry name" value="GNAT_dom"/>
</dbReference>
<organism evidence="2 3">
    <name type="scientific">Marimonas arenosa</name>
    <dbReference type="NCBI Taxonomy" id="1795305"/>
    <lineage>
        <taxon>Bacteria</taxon>
        <taxon>Pseudomonadati</taxon>
        <taxon>Pseudomonadota</taxon>
        <taxon>Alphaproteobacteria</taxon>
        <taxon>Rhodobacterales</taxon>
        <taxon>Paracoccaceae</taxon>
        <taxon>Marimonas</taxon>
    </lineage>
</organism>
<accession>A0AAE3WDG3</accession>
<gene>
    <name evidence="2" type="ORF">NO357_12310</name>
</gene>
<feature type="domain" description="N-acetyltransferase" evidence="1">
    <location>
        <begin position="21"/>
        <end position="157"/>
    </location>
</feature>
<dbReference type="Gene3D" id="3.40.630.30">
    <property type="match status" value="1"/>
</dbReference>
<dbReference type="InterPro" id="IPR016181">
    <property type="entry name" value="Acyl_CoA_acyltransferase"/>
</dbReference>
<proteinExistence type="predicted"/>
<evidence type="ECO:0000259" key="1">
    <source>
        <dbReference type="Pfam" id="PF13302"/>
    </source>
</evidence>
<dbReference type="Pfam" id="PF13302">
    <property type="entry name" value="Acetyltransf_3"/>
    <property type="match status" value="1"/>
</dbReference>